<keyword evidence="4 5" id="KW-0413">Isomerase</keyword>
<protein>
    <recommendedName>
        <fullName evidence="2 5">peptidylprolyl isomerase</fullName>
        <ecNumber evidence="2 5">5.2.1.8</ecNumber>
    </recommendedName>
</protein>
<feature type="chain" id="PRO_5046768310" description="peptidylprolyl isomerase" evidence="7">
    <location>
        <begin position="20"/>
        <end position="198"/>
    </location>
</feature>
<reference evidence="9 10" key="1">
    <citation type="submission" date="2024-04" db="EMBL/GenBank/DDBJ databases">
        <title>genome sequences of Mucor flavus KT1a and Helicostylum pulchrum KT1b strains isolated from the surface of a dry-aged beef.</title>
        <authorList>
            <person name="Toyotome T."/>
            <person name="Hosono M."/>
            <person name="Torimaru M."/>
            <person name="Fukuda K."/>
            <person name="Mikami N."/>
        </authorList>
    </citation>
    <scope>NUCLEOTIDE SEQUENCE [LARGE SCALE GENOMIC DNA]</scope>
    <source>
        <strain evidence="9 10">KT1a</strain>
    </source>
</reference>
<comment type="caution">
    <text evidence="9">The sequence shown here is derived from an EMBL/GenBank/DDBJ whole genome shotgun (WGS) entry which is preliminary data.</text>
</comment>
<feature type="domain" description="PPIase FKBP-type" evidence="8">
    <location>
        <begin position="47"/>
        <end position="136"/>
    </location>
</feature>
<dbReference type="EC" id="5.2.1.8" evidence="2 5"/>
<evidence type="ECO:0000256" key="7">
    <source>
        <dbReference type="SAM" id="SignalP"/>
    </source>
</evidence>
<dbReference type="InterPro" id="IPR001179">
    <property type="entry name" value="PPIase_FKBP_dom"/>
</dbReference>
<dbReference type="PANTHER" id="PTHR45779">
    <property type="entry name" value="PEPTIDYLPROLYL ISOMERASE"/>
    <property type="match status" value="1"/>
</dbReference>
<sequence length="198" mass="21384">MRVTAGLVFIASAVASVMALKEPPTELQVGIKKRIPAEECPLRSSNGDQLSMHYTGTLFDTGVKFDSSLDRDQPLVFEIGQGRVIKGWEQGLLNMCVGEKRRLVIPPSLGYGDNGAGNSIPGGATLVFDVELIDIKKGKGSARKVTANSENNISFASPSFILSTIGVLGLFFIVFRLAKKQDLVEAKKASENELKEKK</sequence>
<evidence type="ECO:0000256" key="5">
    <source>
        <dbReference type="PROSITE-ProRule" id="PRU00277"/>
    </source>
</evidence>
<gene>
    <name evidence="9" type="primary">FKBP3</name>
    <name evidence="9" type="ORF">MFLAVUS_010882</name>
</gene>
<keyword evidence="10" id="KW-1185">Reference proteome</keyword>
<keyword evidence="6" id="KW-1133">Transmembrane helix</keyword>
<comment type="catalytic activity">
    <reaction evidence="1 5">
        <text>[protein]-peptidylproline (omega=180) = [protein]-peptidylproline (omega=0)</text>
        <dbReference type="Rhea" id="RHEA:16237"/>
        <dbReference type="Rhea" id="RHEA-COMP:10747"/>
        <dbReference type="Rhea" id="RHEA-COMP:10748"/>
        <dbReference type="ChEBI" id="CHEBI:83833"/>
        <dbReference type="ChEBI" id="CHEBI:83834"/>
        <dbReference type="EC" id="5.2.1.8"/>
    </reaction>
</comment>
<dbReference type="InterPro" id="IPR044609">
    <property type="entry name" value="FKBP2/11"/>
</dbReference>
<dbReference type="PANTHER" id="PTHR45779:SF7">
    <property type="entry name" value="PEPTIDYLPROLYL ISOMERASE"/>
    <property type="match status" value="1"/>
</dbReference>
<organism evidence="9 10">
    <name type="scientific">Mucor flavus</name>
    <dbReference type="NCBI Taxonomy" id="439312"/>
    <lineage>
        <taxon>Eukaryota</taxon>
        <taxon>Fungi</taxon>
        <taxon>Fungi incertae sedis</taxon>
        <taxon>Mucoromycota</taxon>
        <taxon>Mucoromycotina</taxon>
        <taxon>Mucoromycetes</taxon>
        <taxon>Mucorales</taxon>
        <taxon>Mucorineae</taxon>
        <taxon>Mucoraceae</taxon>
        <taxon>Mucor</taxon>
    </lineage>
</organism>
<dbReference type="Proteomes" id="UP001473302">
    <property type="component" value="Unassembled WGS sequence"/>
</dbReference>
<keyword evidence="6" id="KW-0812">Transmembrane</keyword>
<evidence type="ECO:0000256" key="2">
    <source>
        <dbReference type="ARBA" id="ARBA00013194"/>
    </source>
</evidence>
<dbReference type="Pfam" id="PF00254">
    <property type="entry name" value="FKBP_C"/>
    <property type="match status" value="1"/>
</dbReference>
<evidence type="ECO:0000256" key="1">
    <source>
        <dbReference type="ARBA" id="ARBA00000971"/>
    </source>
</evidence>
<name>A0ABP9ZE07_9FUNG</name>
<evidence type="ECO:0000259" key="8">
    <source>
        <dbReference type="PROSITE" id="PS50059"/>
    </source>
</evidence>
<dbReference type="SUPFAM" id="SSF54534">
    <property type="entry name" value="FKBP-like"/>
    <property type="match status" value="1"/>
</dbReference>
<keyword evidence="6" id="KW-0472">Membrane</keyword>
<evidence type="ECO:0000313" key="9">
    <source>
        <dbReference type="EMBL" id="GAA5817338.1"/>
    </source>
</evidence>
<dbReference type="InterPro" id="IPR046357">
    <property type="entry name" value="PPIase_dom_sf"/>
</dbReference>
<keyword evidence="7" id="KW-0732">Signal</keyword>
<evidence type="ECO:0000256" key="6">
    <source>
        <dbReference type="SAM" id="Phobius"/>
    </source>
</evidence>
<evidence type="ECO:0000256" key="4">
    <source>
        <dbReference type="ARBA" id="ARBA00023235"/>
    </source>
</evidence>
<feature type="signal peptide" evidence="7">
    <location>
        <begin position="1"/>
        <end position="19"/>
    </location>
</feature>
<accession>A0ABP9ZE07</accession>
<evidence type="ECO:0000256" key="3">
    <source>
        <dbReference type="ARBA" id="ARBA00023110"/>
    </source>
</evidence>
<keyword evidence="3 5" id="KW-0697">Rotamase</keyword>
<evidence type="ECO:0000313" key="10">
    <source>
        <dbReference type="Proteomes" id="UP001473302"/>
    </source>
</evidence>
<dbReference type="PROSITE" id="PS50059">
    <property type="entry name" value="FKBP_PPIASE"/>
    <property type="match status" value="1"/>
</dbReference>
<dbReference type="EMBL" id="BAABUK010000041">
    <property type="protein sequence ID" value="GAA5817338.1"/>
    <property type="molecule type" value="Genomic_DNA"/>
</dbReference>
<proteinExistence type="predicted"/>
<dbReference type="Gene3D" id="3.10.50.40">
    <property type="match status" value="1"/>
</dbReference>
<feature type="transmembrane region" description="Helical" evidence="6">
    <location>
        <begin position="160"/>
        <end position="178"/>
    </location>
</feature>